<keyword evidence="2" id="KW-0812">Transmembrane</keyword>
<proteinExistence type="predicted"/>
<evidence type="ECO:0000313" key="4">
    <source>
        <dbReference type="Proteomes" id="UP000272462"/>
    </source>
</evidence>
<feature type="region of interest" description="Disordered" evidence="1">
    <location>
        <begin position="1"/>
        <end position="21"/>
    </location>
</feature>
<dbReference type="AlphaFoldDB" id="A0A660HM57"/>
<dbReference type="Proteomes" id="UP000272462">
    <property type="component" value="Chromosome"/>
</dbReference>
<evidence type="ECO:0000313" key="3">
    <source>
        <dbReference type="EMBL" id="AYJ01114.1"/>
    </source>
</evidence>
<gene>
    <name evidence="3" type="ORF">CWO85_01000</name>
</gene>
<dbReference type="EMBL" id="CP025121">
    <property type="protein sequence ID" value="AYJ01114.1"/>
    <property type="molecule type" value="Genomic_DNA"/>
</dbReference>
<evidence type="ECO:0000256" key="1">
    <source>
        <dbReference type="SAM" id="MobiDB-lite"/>
    </source>
</evidence>
<feature type="transmembrane region" description="Helical" evidence="2">
    <location>
        <begin position="92"/>
        <end position="111"/>
    </location>
</feature>
<name>A0A660HM57_ZIZJU</name>
<sequence>MSKKESKKEDKIESRIEEKKEEKIENKKTNIFKKWNFLNKFVKNKQENKIESQIKDKQENQIESQIENKIEEKYKRVWVIRLFGNAYGLKEFIITISLLLFMFVMIINALYKNQQARTMHKRLLDDPIYQRQIQAAMQIQKDILDVKKHGYILFDIEYIFYDETKTQLQYKIYHRKGQRINPLKKEVYDQEKQIKTEEHHYGFTKNGDHKVSKIIYYETNYDTTLYKPVQETYKWDDIVGEANYFVIDNQEIEKTEIYKYDVYRRCDVDGESWYILGKYPKFNLITIYDKDNIKLQEKFINIEIGTWLCRLKTCDSHILKFNKEGVIISGESIPEKEGEETRWDDSFLQQHKDHKY</sequence>
<dbReference type="KEGG" id="pzi:CWO85_01000"/>
<reference evidence="3 4" key="1">
    <citation type="journal article" date="2018" name="BMC Genomics">
        <title>Comparative genome analysis of jujube witches'-broom Phytoplasma, an obligate pathogen that causes jujube witches'-broom disease.</title>
        <authorList>
            <person name="Wang J."/>
            <person name="Song L."/>
            <person name="Jiao Q."/>
            <person name="Yang S."/>
            <person name="Gao R."/>
            <person name="Lu X."/>
            <person name="Zhou G."/>
        </authorList>
    </citation>
    <scope>NUCLEOTIDE SEQUENCE [LARGE SCALE GENOMIC DNA]</scope>
    <source>
        <strain evidence="3">Jwb-nky</strain>
    </source>
</reference>
<organism evidence="3 4">
    <name type="scientific">Ziziphus jujuba witches'-broom phytoplasma</name>
    <dbReference type="NCBI Taxonomy" id="135727"/>
    <lineage>
        <taxon>Bacteria</taxon>
        <taxon>Bacillati</taxon>
        <taxon>Mycoplasmatota</taxon>
        <taxon>Mollicutes</taxon>
        <taxon>Acholeplasmatales</taxon>
        <taxon>Acholeplasmataceae</taxon>
        <taxon>Candidatus Phytoplasma</taxon>
        <taxon>16SrV (Elm yellows group)</taxon>
    </lineage>
</organism>
<keyword evidence="2" id="KW-0472">Membrane</keyword>
<evidence type="ECO:0000256" key="2">
    <source>
        <dbReference type="SAM" id="Phobius"/>
    </source>
</evidence>
<protein>
    <submittedName>
        <fullName evidence="3">Uncharacterized protein</fullName>
    </submittedName>
</protein>
<keyword evidence="4" id="KW-1185">Reference proteome</keyword>
<keyword evidence="2" id="KW-1133">Transmembrane helix</keyword>
<accession>A0A660HM57</accession>